<protein>
    <submittedName>
        <fullName evidence="1">Repeat protein (TIGR03806 family)</fullName>
    </submittedName>
</protein>
<accession>A0ABU1QUR2</accession>
<dbReference type="PROSITE" id="PS51257">
    <property type="entry name" value="PROKAR_LIPOPROTEIN"/>
    <property type="match status" value="1"/>
</dbReference>
<proteinExistence type="predicted"/>
<sequence>MKTYLINSAIILLCGVAGGIGSCDVGNMAPIANTATLSPKLSDYGIFPDGSIERPAAGFHKYYLATQLFTDYAEKQRLLHLPRGARFSFDSSGNAVFPDSSILVKTFFYYPDKRKPAAGKQLIETRILIKVKGQWNVGTYKWNAAQTDAFLLENGTDETVNWVNERGLRQTLRYHIPSNEECSSCHRSGRSITPIGPKSRNMNISLMDHPNHESQLLHFQRAGLLTLQPDDLLAPLPDWQDSSIALDQRARAYLDVNCAHCHSSTGFAESTRLFLGYEVPFSATRIGARKDHILHRIQATNPNIRMPQLGTTVPDSAGVALIRAYIQSL</sequence>
<reference evidence="1 2" key="1">
    <citation type="submission" date="2023-07" db="EMBL/GenBank/DDBJ databases">
        <title>Sorghum-associated microbial communities from plants grown in Nebraska, USA.</title>
        <authorList>
            <person name="Schachtman D."/>
        </authorList>
    </citation>
    <scope>NUCLEOTIDE SEQUENCE [LARGE SCALE GENOMIC DNA]</scope>
    <source>
        <strain evidence="1 2">BE57</strain>
    </source>
</reference>
<organism evidence="1 2">
    <name type="scientific">Dyadobacter fermentans</name>
    <dbReference type="NCBI Taxonomy" id="94254"/>
    <lineage>
        <taxon>Bacteria</taxon>
        <taxon>Pseudomonadati</taxon>
        <taxon>Bacteroidota</taxon>
        <taxon>Cytophagia</taxon>
        <taxon>Cytophagales</taxon>
        <taxon>Spirosomataceae</taxon>
        <taxon>Dyadobacter</taxon>
    </lineage>
</organism>
<gene>
    <name evidence="1" type="ORF">J2W84_001931</name>
</gene>
<dbReference type="InterPro" id="IPR036909">
    <property type="entry name" value="Cyt_c-like_dom_sf"/>
</dbReference>
<dbReference type="Proteomes" id="UP001264980">
    <property type="component" value="Unassembled WGS sequence"/>
</dbReference>
<evidence type="ECO:0000313" key="1">
    <source>
        <dbReference type="EMBL" id="MDR6804885.1"/>
    </source>
</evidence>
<dbReference type="SUPFAM" id="SSF48695">
    <property type="entry name" value="Multiheme cytochromes"/>
    <property type="match status" value="1"/>
</dbReference>
<evidence type="ECO:0000313" key="2">
    <source>
        <dbReference type="Proteomes" id="UP001264980"/>
    </source>
</evidence>
<name>A0ABU1QUR2_9BACT</name>
<dbReference type="EMBL" id="JAVDTI010000002">
    <property type="protein sequence ID" value="MDR6804885.1"/>
    <property type="molecule type" value="Genomic_DNA"/>
</dbReference>
<comment type="caution">
    <text evidence="1">The sequence shown here is derived from an EMBL/GenBank/DDBJ whole genome shotgun (WGS) entry which is preliminary data.</text>
</comment>
<dbReference type="SUPFAM" id="SSF46626">
    <property type="entry name" value="Cytochrome c"/>
    <property type="match status" value="1"/>
</dbReference>
<dbReference type="InterPro" id="IPR036280">
    <property type="entry name" value="Multihaem_cyt_sf"/>
</dbReference>
<dbReference type="RefSeq" id="WP_309982151.1">
    <property type="nucleotide sequence ID" value="NZ_JAVDTI010000002.1"/>
</dbReference>
<keyword evidence="2" id="KW-1185">Reference proteome</keyword>